<dbReference type="Proteomes" id="UP000632774">
    <property type="component" value="Unassembled WGS sequence"/>
</dbReference>
<dbReference type="Pfam" id="PF19581">
    <property type="entry name" value="Glyoxalase_7"/>
    <property type="match status" value="1"/>
</dbReference>
<dbReference type="EMBL" id="JADFFM010000001">
    <property type="protein sequence ID" value="MBE9666657.1"/>
    <property type="molecule type" value="Genomic_DNA"/>
</dbReference>
<comment type="caution">
    <text evidence="5">The sequence shown here is derived from an EMBL/GenBank/DDBJ whole genome shotgun (WGS) entry which is preliminary data.</text>
</comment>
<evidence type="ECO:0000256" key="1">
    <source>
        <dbReference type="ARBA" id="ARBA00011051"/>
    </source>
</evidence>
<reference evidence="5 6" key="1">
    <citation type="submission" date="2020-10" db="EMBL/GenBank/DDBJ databases">
        <title>Mucilaginibacter mali sp. nov., isolated from rhizosphere soil of apple orchard.</title>
        <authorList>
            <person name="Lee J.-S."/>
            <person name="Kim H.S."/>
            <person name="Kim J.-S."/>
        </authorList>
    </citation>
    <scope>NUCLEOTIDE SEQUENCE [LARGE SCALE GENOMIC DNA]</scope>
    <source>
        <strain evidence="5 6">KCTC 23157</strain>
    </source>
</reference>
<dbReference type="InterPro" id="IPR000335">
    <property type="entry name" value="Bleomycin-R"/>
</dbReference>
<dbReference type="PROSITE" id="PS51819">
    <property type="entry name" value="VOC"/>
    <property type="match status" value="1"/>
</dbReference>
<evidence type="ECO:0000313" key="6">
    <source>
        <dbReference type="Proteomes" id="UP000632774"/>
    </source>
</evidence>
<dbReference type="InterPro" id="IPR037523">
    <property type="entry name" value="VOC_core"/>
</dbReference>
<sequence>MTKAIPVFRVFDYKKTIEFYVDWLGFTINWEHKPEGSPFYMQVSIRGVAIDLSEHHGECSPGAKVILNDFEGLTAYHKLISEKDFKYMNPGLERTEWDIETITTTVIDPFMNQIIFTERVGK</sequence>
<protein>
    <recommendedName>
        <fullName evidence="2">Bleomycin resistance protein</fullName>
    </recommendedName>
</protein>
<gene>
    <name evidence="5" type="ORF">IRJ18_09815</name>
</gene>
<proteinExistence type="inferred from homology"/>
<dbReference type="SUPFAM" id="SSF54593">
    <property type="entry name" value="Glyoxalase/Bleomycin resistance protein/Dihydroxybiphenyl dioxygenase"/>
    <property type="match status" value="1"/>
</dbReference>
<keyword evidence="6" id="KW-1185">Reference proteome</keyword>
<dbReference type="Gene3D" id="3.10.180.10">
    <property type="entry name" value="2,3-Dihydroxybiphenyl 1,2-Dioxygenase, domain 1"/>
    <property type="match status" value="1"/>
</dbReference>
<dbReference type="RefSeq" id="WP_194106000.1">
    <property type="nucleotide sequence ID" value="NZ_JADFFM010000001.1"/>
</dbReference>
<accession>A0ABR9XGZ3</accession>
<name>A0ABR9XGZ3_9SPHI</name>
<dbReference type="InterPro" id="IPR029068">
    <property type="entry name" value="Glyas_Bleomycin-R_OHBP_Dase"/>
</dbReference>
<evidence type="ECO:0000256" key="2">
    <source>
        <dbReference type="ARBA" id="ARBA00021572"/>
    </source>
</evidence>
<evidence type="ECO:0000259" key="4">
    <source>
        <dbReference type="PROSITE" id="PS51819"/>
    </source>
</evidence>
<comment type="similarity">
    <text evidence="1">Belongs to the bleomycin resistance protein family.</text>
</comment>
<keyword evidence="3" id="KW-0046">Antibiotic resistance</keyword>
<evidence type="ECO:0000256" key="3">
    <source>
        <dbReference type="ARBA" id="ARBA00023251"/>
    </source>
</evidence>
<feature type="domain" description="VOC" evidence="4">
    <location>
        <begin position="2"/>
        <end position="119"/>
    </location>
</feature>
<evidence type="ECO:0000313" key="5">
    <source>
        <dbReference type="EMBL" id="MBE9666657.1"/>
    </source>
</evidence>
<organism evidence="5 6">
    <name type="scientific">Mucilaginibacter boryungensis</name>
    <dbReference type="NCBI Taxonomy" id="768480"/>
    <lineage>
        <taxon>Bacteria</taxon>
        <taxon>Pseudomonadati</taxon>
        <taxon>Bacteroidota</taxon>
        <taxon>Sphingobacteriia</taxon>
        <taxon>Sphingobacteriales</taxon>
        <taxon>Sphingobacteriaceae</taxon>
        <taxon>Mucilaginibacter</taxon>
    </lineage>
</organism>